<proteinExistence type="predicted"/>
<protein>
    <submittedName>
        <fullName evidence="2">Uncharacterized protein</fullName>
    </submittedName>
</protein>
<organism evidence="2 3">
    <name type="scientific">Popillia japonica</name>
    <name type="common">Japanese beetle</name>
    <dbReference type="NCBI Taxonomy" id="7064"/>
    <lineage>
        <taxon>Eukaryota</taxon>
        <taxon>Metazoa</taxon>
        <taxon>Ecdysozoa</taxon>
        <taxon>Arthropoda</taxon>
        <taxon>Hexapoda</taxon>
        <taxon>Insecta</taxon>
        <taxon>Pterygota</taxon>
        <taxon>Neoptera</taxon>
        <taxon>Endopterygota</taxon>
        <taxon>Coleoptera</taxon>
        <taxon>Polyphaga</taxon>
        <taxon>Scarabaeiformia</taxon>
        <taxon>Scarabaeidae</taxon>
        <taxon>Rutelinae</taxon>
        <taxon>Popillia</taxon>
    </lineage>
</organism>
<feature type="region of interest" description="Disordered" evidence="1">
    <location>
        <begin position="123"/>
        <end position="161"/>
    </location>
</feature>
<dbReference type="Proteomes" id="UP001458880">
    <property type="component" value="Unassembled WGS sequence"/>
</dbReference>
<keyword evidence="3" id="KW-1185">Reference proteome</keyword>
<sequence>MTQPNQHPYTRASITQAEITTIPIFNGDPNTLPIFIDACNDLIKTYGDRANPNNSLNTYLPVGTGRRAKFSSSSLCTGRNPTSESAQSKSIDHFEFNHLQSVHLPYIIIPAINAKFLVESLHRPSRTGTRSRNSRKPNNHPRLRSYHRSGEFQQLSNRAKS</sequence>
<name>A0AAW1IUM0_POPJA</name>
<reference evidence="2 3" key="1">
    <citation type="journal article" date="2024" name="BMC Genomics">
        <title>De novo assembly and annotation of Popillia japonica's genome with initial clues to its potential as an invasive pest.</title>
        <authorList>
            <person name="Cucini C."/>
            <person name="Boschi S."/>
            <person name="Funari R."/>
            <person name="Cardaioli E."/>
            <person name="Iannotti N."/>
            <person name="Marturano G."/>
            <person name="Paoli F."/>
            <person name="Bruttini M."/>
            <person name="Carapelli A."/>
            <person name="Frati F."/>
            <person name="Nardi F."/>
        </authorList>
    </citation>
    <scope>NUCLEOTIDE SEQUENCE [LARGE SCALE GENOMIC DNA]</scope>
    <source>
        <strain evidence="2">DMR45628</strain>
    </source>
</reference>
<feature type="compositionally biased region" description="Polar residues" evidence="1">
    <location>
        <begin position="151"/>
        <end position="161"/>
    </location>
</feature>
<evidence type="ECO:0000313" key="2">
    <source>
        <dbReference type="EMBL" id="KAK9693513.1"/>
    </source>
</evidence>
<comment type="caution">
    <text evidence="2">The sequence shown here is derived from an EMBL/GenBank/DDBJ whole genome shotgun (WGS) entry which is preliminary data.</text>
</comment>
<evidence type="ECO:0000313" key="3">
    <source>
        <dbReference type="Proteomes" id="UP001458880"/>
    </source>
</evidence>
<dbReference type="AlphaFoldDB" id="A0AAW1IUM0"/>
<gene>
    <name evidence="2" type="ORF">QE152_g34133</name>
</gene>
<accession>A0AAW1IUM0</accession>
<feature type="compositionally biased region" description="Basic residues" evidence="1">
    <location>
        <begin position="132"/>
        <end position="147"/>
    </location>
</feature>
<evidence type="ECO:0000256" key="1">
    <source>
        <dbReference type="SAM" id="MobiDB-lite"/>
    </source>
</evidence>
<dbReference type="EMBL" id="JASPKY010000540">
    <property type="protein sequence ID" value="KAK9693513.1"/>
    <property type="molecule type" value="Genomic_DNA"/>
</dbReference>